<gene>
    <name evidence="3" type="ORF">AAG570_002937</name>
</gene>
<dbReference type="AlphaFoldDB" id="A0ABD0YNA1"/>
<keyword evidence="4" id="KW-1185">Reference proteome</keyword>
<dbReference type="InterPro" id="IPR045302">
    <property type="entry name" value="NHL2_NHL_rpt_dom"/>
</dbReference>
<dbReference type="SUPFAM" id="SSF101898">
    <property type="entry name" value="NHL repeat"/>
    <property type="match status" value="1"/>
</dbReference>
<dbReference type="Pfam" id="PF01436">
    <property type="entry name" value="NHL"/>
    <property type="match status" value="1"/>
</dbReference>
<dbReference type="InterPro" id="IPR011042">
    <property type="entry name" value="6-blade_b-propeller_TolB-like"/>
</dbReference>
<evidence type="ECO:0000259" key="2">
    <source>
        <dbReference type="PROSITE" id="PS51352"/>
    </source>
</evidence>
<organism evidence="3 4">
    <name type="scientific">Ranatra chinensis</name>
    <dbReference type="NCBI Taxonomy" id="642074"/>
    <lineage>
        <taxon>Eukaryota</taxon>
        <taxon>Metazoa</taxon>
        <taxon>Ecdysozoa</taxon>
        <taxon>Arthropoda</taxon>
        <taxon>Hexapoda</taxon>
        <taxon>Insecta</taxon>
        <taxon>Pterygota</taxon>
        <taxon>Neoptera</taxon>
        <taxon>Paraneoptera</taxon>
        <taxon>Hemiptera</taxon>
        <taxon>Heteroptera</taxon>
        <taxon>Panheteroptera</taxon>
        <taxon>Nepomorpha</taxon>
        <taxon>Nepidae</taxon>
        <taxon>Ranatrinae</taxon>
        <taxon>Ranatra</taxon>
    </lineage>
</organism>
<dbReference type="SUPFAM" id="SSF52833">
    <property type="entry name" value="Thioredoxin-like"/>
    <property type="match status" value="1"/>
</dbReference>
<dbReference type="CDD" id="cd14951">
    <property type="entry name" value="NHL-2_like"/>
    <property type="match status" value="1"/>
</dbReference>
<dbReference type="Gene3D" id="2.120.10.30">
    <property type="entry name" value="TolB, C-terminal domain"/>
    <property type="match status" value="2"/>
</dbReference>
<dbReference type="EMBL" id="JBFDAA010000013">
    <property type="protein sequence ID" value="KAL1122608.1"/>
    <property type="molecule type" value="Genomic_DNA"/>
</dbReference>
<feature type="non-terminal residue" evidence="3">
    <location>
        <position position="1"/>
    </location>
</feature>
<dbReference type="PROSITE" id="PS51352">
    <property type="entry name" value="THIOREDOXIN_2"/>
    <property type="match status" value="1"/>
</dbReference>
<accession>A0ABD0YNA1</accession>
<dbReference type="Proteomes" id="UP001558652">
    <property type="component" value="Unassembled WGS sequence"/>
</dbReference>
<evidence type="ECO:0000313" key="4">
    <source>
        <dbReference type="Proteomes" id="UP001558652"/>
    </source>
</evidence>
<dbReference type="InterPro" id="IPR001258">
    <property type="entry name" value="NHL_repeat"/>
</dbReference>
<dbReference type="Pfam" id="PF13905">
    <property type="entry name" value="Thioredoxin_8"/>
    <property type="match status" value="1"/>
</dbReference>
<dbReference type="InterPro" id="IPR036249">
    <property type="entry name" value="Thioredoxin-like_sf"/>
</dbReference>
<proteinExistence type="predicted"/>
<sequence length="490" mass="54411">LDWLNVKEPLSLRKHLEGKIVLLDFFTYCCINCMHILPDLKLLEQQYLIEEGFVVIGVHSAKFANEKNTGNIDLALRRYEVHHPVVNDVFGTMWNDMGICCWPTLYVVGPNSEPLLMLQGEGNYDVLKMFISETIEFFQKRNEISFKPLPMISPYKKPVTSNIMSFPGKINVNQEGTMVSLSDTGNHRILVLSLDGDLLNEIGGCDSGLADGPFSATKFFSPQGLAFYKDLIFVADTENHAIREVNLTQKSVKTIVGNGKQGHDYSGGQEGVMQAISSPWDVCLVDDLLLIAMAGTHQIWAYFLKDTTLWRKHHLKGTCAAVIGSGKEENRNNQYPKSSGLAQPSGLAYVQANKLLLIADSESSTIRCVSMETGVVTGLVGGSKDPRNLFAFGNLDGIGMEAKLQHPLAVTWSTYDNYVYIADSYNHRIKRVGIDDKLCSTVGDYSESQLNEPGGICAFRDKLFITDTNNHCVKIMSLLSNSFTVVSMYM</sequence>
<dbReference type="PANTHER" id="PTHR46388">
    <property type="entry name" value="NHL REPEAT-CONTAINING PROTEIN 2"/>
    <property type="match status" value="1"/>
</dbReference>
<evidence type="ECO:0000313" key="3">
    <source>
        <dbReference type="EMBL" id="KAL1122608.1"/>
    </source>
</evidence>
<dbReference type="Gene3D" id="3.40.30.10">
    <property type="entry name" value="Glutaredoxin"/>
    <property type="match status" value="1"/>
</dbReference>
<dbReference type="PANTHER" id="PTHR46388:SF2">
    <property type="entry name" value="NHL REPEAT-CONTAINING PROTEIN 2"/>
    <property type="match status" value="1"/>
</dbReference>
<dbReference type="InterPro" id="IPR012336">
    <property type="entry name" value="Thioredoxin-like_fold"/>
</dbReference>
<feature type="domain" description="Thioredoxin" evidence="2">
    <location>
        <begin position="1"/>
        <end position="136"/>
    </location>
</feature>
<protein>
    <recommendedName>
        <fullName evidence="2">Thioredoxin domain-containing protein</fullName>
    </recommendedName>
</protein>
<evidence type="ECO:0000256" key="1">
    <source>
        <dbReference type="ARBA" id="ARBA00022737"/>
    </source>
</evidence>
<reference evidence="3 4" key="1">
    <citation type="submission" date="2024-07" db="EMBL/GenBank/DDBJ databases">
        <title>Chromosome-level genome assembly of the water stick insect Ranatra chinensis (Heteroptera: Nepidae).</title>
        <authorList>
            <person name="Liu X."/>
        </authorList>
    </citation>
    <scope>NUCLEOTIDE SEQUENCE [LARGE SCALE GENOMIC DNA]</scope>
    <source>
        <strain evidence="3">Cailab_2021Rc</strain>
        <tissue evidence="3">Muscle</tissue>
    </source>
</reference>
<dbReference type="InterPro" id="IPR013766">
    <property type="entry name" value="Thioredoxin_domain"/>
</dbReference>
<comment type="caution">
    <text evidence="3">The sequence shown here is derived from an EMBL/GenBank/DDBJ whole genome shotgun (WGS) entry which is preliminary data.</text>
</comment>
<keyword evidence="1" id="KW-0677">Repeat</keyword>
<name>A0ABD0YNA1_9HEMI</name>